<evidence type="ECO:0000256" key="4">
    <source>
        <dbReference type="ARBA" id="ARBA00023295"/>
    </source>
</evidence>
<dbReference type="AlphaFoldDB" id="A0A9P0YXM3"/>
<dbReference type="OrthoDB" id="4781at2759"/>
<comment type="similarity">
    <text evidence="6">Belongs to the glycosyl hydrolase 16 family.</text>
</comment>
<evidence type="ECO:0000256" key="3">
    <source>
        <dbReference type="ARBA" id="ARBA00023157"/>
    </source>
</evidence>
<dbReference type="PANTHER" id="PTHR31062">
    <property type="entry name" value="XYLOGLUCAN ENDOTRANSGLUCOSYLASE/HYDROLASE PROTEIN 8-RELATED"/>
    <property type="match status" value="1"/>
</dbReference>
<comment type="caution">
    <text evidence="9">The sequence shown here is derived from an EMBL/GenBank/DDBJ whole genome shotgun (WGS) entry which is preliminary data.</text>
</comment>
<protein>
    <recommendedName>
        <fullName evidence="6">Xyloglucan endotransglucosylase/hydrolase</fullName>
        <ecNumber evidence="6">2.4.1.207</ecNumber>
    </recommendedName>
</protein>
<dbReference type="InterPro" id="IPR000757">
    <property type="entry name" value="Beta-glucanase-like"/>
</dbReference>
<keyword evidence="6" id="KW-0964">Secreted</keyword>
<evidence type="ECO:0000313" key="9">
    <source>
        <dbReference type="EMBL" id="CAH9080755.1"/>
    </source>
</evidence>
<reference evidence="9" key="1">
    <citation type="submission" date="2022-07" db="EMBL/GenBank/DDBJ databases">
        <authorList>
            <person name="Macas J."/>
            <person name="Novak P."/>
            <person name="Neumann P."/>
        </authorList>
    </citation>
    <scope>NUCLEOTIDE SEQUENCE</scope>
</reference>
<accession>A0A9P0YXM3</accession>
<comment type="PTM">
    <text evidence="6">Contains at least one intrachain disulfide bond essential for its enzymatic activity.</text>
</comment>
<dbReference type="InterPro" id="IPR016455">
    <property type="entry name" value="XTH"/>
</dbReference>
<evidence type="ECO:0000313" key="10">
    <source>
        <dbReference type="Proteomes" id="UP001152484"/>
    </source>
</evidence>
<comment type="subcellular location">
    <subcellularLocation>
        <location evidence="6">Secreted</location>
        <location evidence="6">Cell wall</location>
    </subcellularLocation>
    <subcellularLocation>
        <location evidence="6">Secreted</location>
        <location evidence="6">Extracellular space</location>
        <location evidence="6">Apoplast</location>
    </subcellularLocation>
</comment>
<dbReference type="InterPro" id="IPR013320">
    <property type="entry name" value="ConA-like_dom_sf"/>
</dbReference>
<dbReference type="Pfam" id="PF06955">
    <property type="entry name" value="XET_C"/>
    <property type="match status" value="1"/>
</dbReference>
<feature type="active site" description="Nucleophile" evidence="5">
    <location>
        <position position="126"/>
    </location>
</feature>
<evidence type="ECO:0000256" key="1">
    <source>
        <dbReference type="ARBA" id="ARBA00022679"/>
    </source>
</evidence>
<evidence type="ECO:0000256" key="2">
    <source>
        <dbReference type="ARBA" id="ARBA00022801"/>
    </source>
</evidence>
<dbReference type="GO" id="GO:0042546">
    <property type="term" value="P:cell wall biogenesis"/>
    <property type="evidence" value="ECO:0007669"/>
    <property type="project" value="InterPro"/>
</dbReference>
<organism evidence="9 10">
    <name type="scientific">Cuscuta europaea</name>
    <name type="common">European dodder</name>
    <dbReference type="NCBI Taxonomy" id="41803"/>
    <lineage>
        <taxon>Eukaryota</taxon>
        <taxon>Viridiplantae</taxon>
        <taxon>Streptophyta</taxon>
        <taxon>Embryophyta</taxon>
        <taxon>Tracheophyta</taxon>
        <taxon>Spermatophyta</taxon>
        <taxon>Magnoliopsida</taxon>
        <taxon>eudicotyledons</taxon>
        <taxon>Gunneridae</taxon>
        <taxon>Pentapetalae</taxon>
        <taxon>asterids</taxon>
        <taxon>lamiids</taxon>
        <taxon>Solanales</taxon>
        <taxon>Convolvulaceae</taxon>
        <taxon>Cuscuteae</taxon>
        <taxon>Cuscuta</taxon>
        <taxon>Cuscuta subgen. Cuscuta</taxon>
    </lineage>
</organism>
<evidence type="ECO:0000259" key="8">
    <source>
        <dbReference type="PROSITE" id="PS51762"/>
    </source>
</evidence>
<feature type="region of interest" description="Disordered" evidence="7">
    <location>
        <begin position="332"/>
        <end position="362"/>
    </location>
</feature>
<keyword evidence="6" id="KW-0134">Cell wall</keyword>
<sequence length="362" mass="41594">MDYRVVSFLSRSSTPSLPLPLLWVLTLSVAAVIYVAEATAPFNLSTITYGEGFSTLFSEFNIERSQDDKIARLILNRLSGSGIISTEYYSHGFFSAGIKLPSECTAGIVVAFYTSNVDTFEKNHDELDIEFLGNIRGKPWRFQTNMYGNGSVSRGREERYRLWFDPTKDVHHYTILWTPINIIFYVDEIPIREVRRHTTMGGDYPSKPMSLYVTIWDASTWATNGGRNKVDYKYEPFVAEFRDLVLDGCVVDPIEQIPSTNCTLRHAALMAQPFATLTAHQHHSMKWFREKYMYYSYCYDVVRYAVPPPECVIVQSERDLFKSSGRLREKMKFHGSHRKAAHRSPRRRGRVPGSGQQLVTEM</sequence>
<evidence type="ECO:0000256" key="6">
    <source>
        <dbReference type="RuleBase" id="RU361120"/>
    </source>
</evidence>
<keyword evidence="4 6" id="KW-0326">Glycosidase</keyword>
<keyword evidence="6" id="KW-0961">Cell wall biogenesis/degradation</keyword>
<dbReference type="SUPFAM" id="SSF49899">
    <property type="entry name" value="Concanavalin A-like lectins/glucanases"/>
    <property type="match status" value="1"/>
</dbReference>
<proteinExistence type="inferred from homology"/>
<dbReference type="GO" id="GO:0004553">
    <property type="term" value="F:hydrolase activity, hydrolyzing O-glycosyl compounds"/>
    <property type="evidence" value="ECO:0007669"/>
    <property type="project" value="InterPro"/>
</dbReference>
<comment type="function">
    <text evidence="6">Catalyzes xyloglucan endohydrolysis (XEH) and/or endotransglycosylation (XET). Cleaves and religates xyloglucan polymers, an essential constituent of the primary cell wall, and thereby participates in cell wall construction of growing tissues.</text>
</comment>
<dbReference type="Proteomes" id="UP001152484">
    <property type="component" value="Unassembled WGS sequence"/>
</dbReference>
<dbReference type="GO" id="GO:0071555">
    <property type="term" value="P:cell wall organization"/>
    <property type="evidence" value="ECO:0007669"/>
    <property type="project" value="UniProtKB-KW"/>
</dbReference>
<feature type="compositionally biased region" description="Basic residues" evidence="7">
    <location>
        <begin position="333"/>
        <end position="350"/>
    </location>
</feature>
<dbReference type="EMBL" id="CAMAPE010000013">
    <property type="protein sequence ID" value="CAH9080755.1"/>
    <property type="molecule type" value="Genomic_DNA"/>
</dbReference>
<dbReference type="CDD" id="cd02176">
    <property type="entry name" value="GH16_XET"/>
    <property type="match status" value="1"/>
</dbReference>
<dbReference type="PIRSF" id="PIRSF005604">
    <property type="entry name" value="XET"/>
    <property type="match status" value="1"/>
</dbReference>
<dbReference type="PROSITE" id="PS51762">
    <property type="entry name" value="GH16_2"/>
    <property type="match status" value="1"/>
</dbReference>
<name>A0A9P0YXM3_CUSEU</name>
<keyword evidence="3" id="KW-1015">Disulfide bond</keyword>
<keyword evidence="1 6" id="KW-0808">Transferase</keyword>
<keyword evidence="10" id="KW-1185">Reference proteome</keyword>
<dbReference type="InterPro" id="IPR010713">
    <property type="entry name" value="XET_C"/>
</dbReference>
<dbReference type="GO" id="GO:0048046">
    <property type="term" value="C:apoplast"/>
    <property type="evidence" value="ECO:0007669"/>
    <property type="project" value="UniProtKB-SubCell"/>
</dbReference>
<keyword evidence="6" id="KW-0052">Apoplast</keyword>
<dbReference type="GO" id="GO:0010411">
    <property type="term" value="P:xyloglucan metabolic process"/>
    <property type="evidence" value="ECO:0007669"/>
    <property type="project" value="InterPro"/>
</dbReference>
<feature type="active site" description="Proton donor" evidence="5">
    <location>
        <position position="130"/>
    </location>
</feature>
<dbReference type="Gene3D" id="2.60.120.200">
    <property type="match status" value="1"/>
</dbReference>
<evidence type="ECO:0000256" key="7">
    <source>
        <dbReference type="SAM" id="MobiDB-lite"/>
    </source>
</evidence>
<feature type="domain" description="GH16" evidence="8">
    <location>
        <begin position="12"/>
        <end position="241"/>
    </location>
</feature>
<dbReference type="EC" id="2.4.1.207" evidence="6"/>
<dbReference type="GO" id="GO:0016762">
    <property type="term" value="F:xyloglucan:xyloglucosyl transferase activity"/>
    <property type="evidence" value="ECO:0007669"/>
    <property type="project" value="UniProtKB-EC"/>
</dbReference>
<dbReference type="Pfam" id="PF00722">
    <property type="entry name" value="Glyco_hydro_16"/>
    <property type="match status" value="1"/>
</dbReference>
<keyword evidence="2 6" id="KW-0378">Hydrolase</keyword>
<evidence type="ECO:0000256" key="5">
    <source>
        <dbReference type="PIRSR" id="PIRSR005604-1"/>
    </source>
</evidence>
<dbReference type="InterPro" id="IPR044791">
    <property type="entry name" value="Beta-glucanase/XTH"/>
</dbReference>
<gene>
    <name evidence="9" type="ORF">CEURO_LOCUS7635</name>
</gene>